<comment type="cofactor">
    <cofactor evidence="1">
        <name>pyridoxal 5'-phosphate</name>
        <dbReference type="ChEBI" id="CHEBI:597326"/>
    </cofactor>
</comment>
<evidence type="ECO:0000313" key="6">
    <source>
        <dbReference type="EMBL" id="GAA5177706.1"/>
    </source>
</evidence>
<organism evidence="6 7">
    <name type="scientific">Modicisalibacter zincidurans</name>
    <dbReference type="NCBI Taxonomy" id="1178777"/>
    <lineage>
        <taxon>Bacteria</taxon>
        <taxon>Pseudomonadati</taxon>
        <taxon>Pseudomonadota</taxon>
        <taxon>Gammaproteobacteria</taxon>
        <taxon>Oceanospirillales</taxon>
        <taxon>Halomonadaceae</taxon>
        <taxon>Modicisalibacter</taxon>
    </lineage>
</organism>
<keyword evidence="7" id="KW-1185">Reference proteome</keyword>
<evidence type="ECO:0000256" key="5">
    <source>
        <dbReference type="ARBA" id="ARBA00022898"/>
    </source>
</evidence>
<keyword evidence="4" id="KW-0808">Transferase</keyword>
<dbReference type="Proteomes" id="UP001500074">
    <property type="component" value="Unassembled WGS sequence"/>
</dbReference>
<evidence type="ECO:0008006" key="8">
    <source>
        <dbReference type="Google" id="ProtNLM"/>
    </source>
</evidence>
<evidence type="ECO:0000256" key="3">
    <source>
        <dbReference type="ARBA" id="ARBA00022576"/>
    </source>
</evidence>
<dbReference type="InterPro" id="IPR050596">
    <property type="entry name" value="AspAT/PAT-like"/>
</dbReference>
<dbReference type="InterPro" id="IPR015422">
    <property type="entry name" value="PyrdxlP-dep_Trfase_small"/>
</dbReference>
<proteinExistence type="inferred from homology"/>
<keyword evidence="5" id="KW-0663">Pyridoxal phosphate</keyword>
<keyword evidence="3" id="KW-0032">Aminotransferase</keyword>
<evidence type="ECO:0000256" key="1">
    <source>
        <dbReference type="ARBA" id="ARBA00001933"/>
    </source>
</evidence>
<dbReference type="EMBL" id="BAABKI010000027">
    <property type="protein sequence ID" value="GAA5177706.1"/>
    <property type="molecule type" value="Genomic_DNA"/>
</dbReference>
<sequence>MHWSERIERMQAFRVMQLLELAQAREAAGHDVIHLEVDEPDFATPPPVVEAGQRALLEEENVAITPGVDFAVRGGEHHVRVAFTNDVARLEEALVRLERFLARQTGG</sequence>
<dbReference type="InterPro" id="IPR015424">
    <property type="entry name" value="PyrdxlP-dep_Trfase"/>
</dbReference>
<dbReference type="SUPFAM" id="SSF53383">
    <property type="entry name" value="PLP-dependent transferases"/>
    <property type="match status" value="2"/>
</dbReference>
<protein>
    <recommendedName>
        <fullName evidence="8">Aminotransferase class I/classII domain-containing protein</fullName>
    </recommendedName>
</protein>
<accession>A0ABP9RI99</accession>
<dbReference type="PANTHER" id="PTHR46383">
    <property type="entry name" value="ASPARTATE AMINOTRANSFERASE"/>
    <property type="match status" value="1"/>
</dbReference>
<reference evidence="7" key="1">
    <citation type="journal article" date="2019" name="Int. J. Syst. Evol. Microbiol.">
        <title>The Global Catalogue of Microorganisms (GCM) 10K type strain sequencing project: providing services to taxonomists for standard genome sequencing and annotation.</title>
        <authorList>
            <consortium name="The Broad Institute Genomics Platform"/>
            <consortium name="The Broad Institute Genome Sequencing Center for Infectious Disease"/>
            <person name="Wu L."/>
            <person name="Ma J."/>
        </authorList>
    </citation>
    <scope>NUCLEOTIDE SEQUENCE [LARGE SCALE GENOMIC DNA]</scope>
    <source>
        <strain evidence="7">JCM 18472</strain>
    </source>
</reference>
<evidence type="ECO:0000313" key="7">
    <source>
        <dbReference type="Proteomes" id="UP001500074"/>
    </source>
</evidence>
<comment type="similarity">
    <text evidence="2">Belongs to the class-I pyridoxal-phosphate-dependent aminotransferase family.</text>
</comment>
<name>A0ABP9RI99_9GAMM</name>
<dbReference type="PANTHER" id="PTHR46383:SF2">
    <property type="entry name" value="AMINOTRANSFERASE"/>
    <property type="match status" value="1"/>
</dbReference>
<comment type="caution">
    <text evidence="6">The sequence shown here is derived from an EMBL/GenBank/DDBJ whole genome shotgun (WGS) entry which is preliminary data.</text>
</comment>
<gene>
    <name evidence="6" type="ORF">GCM10023342_26380</name>
</gene>
<dbReference type="Gene3D" id="3.90.1150.10">
    <property type="entry name" value="Aspartate Aminotransferase, domain 1"/>
    <property type="match status" value="2"/>
</dbReference>
<evidence type="ECO:0000256" key="2">
    <source>
        <dbReference type="ARBA" id="ARBA00007441"/>
    </source>
</evidence>
<evidence type="ECO:0000256" key="4">
    <source>
        <dbReference type="ARBA" id="ARBA00022679"/>
    </source>
</evidence>